<protein>
    <submittedName>
        <fullName evidence="3">Two-component response regulator</fullName>
    </submittedName>
</protein>
<dbReference type="InterPro" id="IPR011006">
    <property type="entry name" value="CheY-like_superfamily"/>
</dbReference>
<dbReference type="Pfam" id="PF00072">
    <property type="entry name" value="Response_reg"/>
    <property type="match status" value="1"/>
</dbReference>
<dbReference type="AlphaFoldDB" id="A0A0W0SC28"/>
<dbReference type="PROSITE" id="PS50110">
    <property type="entry name" value="RESPONSE_REGULATORY"/>
    <property type="match status" value="1"/>
</dbReference>
<name>A0A0W0SC28_9GAMM</name>
<evidence type="ECO:0000313" key="3">
    <source>
        <dbReference type="EMBL" id="KTC81000.1"/>
    </source>
</evidence>
<gene>
    <name evidence="3" type="ORF">Lche_3020</name>
</gene>
<evidence type="ECO:0000259" key="2">
    <source>
        <dbReference type="PROSITE" id="PS50110"/>
    </source>
</evidence>
<comment type="caution">
    <text evidence="3">The sequence shown here is derived from an EMBL/GenBank/DDBJ whole genome shotgun (WGS) entry which is preliminary data.</text>
</comment>
<dbReference type="PATRIC" id="fig|28084.5.peg.3280"/>
<dbReference type="Gene3D" id="3.40.50.2300">
    <property type="match status" value="1"/>
</dbReference>
<keyword evidence="1" id="KW-0597">Phosphoprotein</keyword>
<accession>A0A0W0SC28</accession>
<evidence type="ECO:0000313" key="4">
    <source>
        <dbReference type="Proteomes" id="UP000054921"/>
    </source>
</evidence>
<sequence length="157" mass="17945">MRVLIIEDNAFNAFCLSRLLESVIASVSIDVVSNSQDALSCIDTHVPDLVIIDGELNLIDELSTHGPQLAAVILQKYPHLPIIAWSDSEFMRSAFAKVFIQSNRLVNEYNTWTKTVNPECIQKTWSFYFDDAVNEKQPTYSHHTRTKRQSNYHLDCI</sequence>
<dbReference type="STRING" id="28084.Lche_3020"/>
<evidence type="ECO:0000256" key="1">
    <source>
        <dbReference type="PROSITE-ProRule" id="PRU00169"/>
    </source>
</evidence>
<organism evidence="3 4">
    <name type="scientific">Legionella cherrii</name>
    <dbReference type="NCBI Taxonomy" id="28084"/>
    <lineage>
        <taxon>Bacteria</taxon>
        <taxon>Pseudomonadati</taxon>
        <taxon>Pseudomonadota</taxon>
        <taxon>Gammaproteobacteria</taxon>
        <taxon>Legionellales</taxon>
        <taxon>Legionellaceae</taxon>
        <taxon>Legionella</taxon>
    </lineage>
</organism>
<dbReference type="Proteomes" id="UP000054921">
    <property type="component" value="Unassembled WGS sequence"/>
</dbReference>
<dbReference type="GO" id="GO:0000160">
    <property type="term" value="P:phosphorelay signal transduction system"/>
    <property type="evidence" value="ECO:0007669"/>
    <property type="project" value="InterPro"/>
</dbReference>
<feature type="domain" description="Response regulatory" evidence="2">
    <location>
        <begin position="2"/>
        <end position="129"/>
    </location>
</feature>
<dbReference type="EMBL" id="LNXW01000013">
    <property type="protein sequence ID" value="KTC81000.1"/>
    <property type="molecule type" value="Genomic_DNA"/>
</dbReference>
<dbReference type="SUPFAM" id="SSF52172">
    <property type="entry name" value="CheY-like"/>
    <property type="match status" value="1"/>
</dbReference>
<proteinExistence type="predicted"/>
<dbReference type="InterPro" id="IPR001789">
    <property type="entry name" value="Sig_transdc_resp-reg_receiver"/>
</dbReference>
<dbReference type="RefSeq" id="WP_028381538.1">
    <property type="nucleotide sequence ID" value="NZ_CAAAIT010000006.1"/>
</dbReference>
<reference evidence="3 4" key="1">
    <citation type="submission" date="2015-11" db="EMBL/GenBank/DDBJ databases">
        <title>Genomic analysis of 38 Legionella species identifies large and diverse effector repertoires.</title>
        <authorList>
            <person name="Burstein D."/>
            <person name="Amaro F."/>
            <person name="Zusman T."/>
            <person name="Lifshitz Z."/>
            <person name="Cohen O."/>
            <person name="Gilbert J.A."/>
            <person name="Pupko T."/>
            <person name="Shuman H.A."/>
            <person name="Segal G."/>
        </authorList>
    </citation>
    <scope>NUCLEOTIDE SEQUENCE [LARGE SCALE GENOMIC DNA]</scope>
    <source>
        <strain evidence="3 4">ORW</strain>
    </source>
</reference>
<feature type="modified residue" description="4-aspartylphosphate" evidence="1">
    <location>
        <position position="53"/>
    </location>
</feature>
<dbReference type="OrthoDB" id="5650835at2"/>